<feature type="compositionally biased region" description="Basic and acidic residues" evidence="1">
    <location>
        <begin position="157"/>
        <end position="170"/>
    </location>
</feature>
<feature type="region of interest" description="Disordered" evidence="1">
    <location>
        <begin position="1"/>
        <end position="386"/>
    </location>
</feature>
<proteinExistence type="predicted"/>
<reference evidence="2 3" key="1">
    <citation type="journal article" date="2023" name="Insect Mol. Biol.">
        <title>Genome sequencing provides insights into the evolution of gene families encoding plant cell wall-degrading enzymes in longhorned beetles.</title>
        <authorList>
            <person name="Shin N.R."/>
            <person name="Okamura Y."/>
            <person name="Kirsch R."/>
            <person name="Pauchet Y."/>
        </authorList>
    </citation>
    <scope>NUCLEOTIDE SEQUENCE [LARGE SCALE GENOMIC DNA]</scope>
    <source>
        <strain evidence="2">EAD_L_NR</strain>
    </source>
</reference>
<feature type="compositionally biased region" description="Basic and acidic residues" evidence="1">
    <location>
        <begin position="419"/>
        <end position="465"/>
    </location>
</feature>
<feature type="compositionally biased region" description="Polar residues" evidence="1">
    <location>
        <begin position="611"/>
        <end position="629"/>
    </location>
</feature>
<feature type="compositionally biased region" description="Polar residues" evidence="1">
    <location>
        <begin position="224"/>
        <end position="241"/>
    </location>
</feature>
<dbReference type="AlphaFoldDB" id="A0AAV8VTP9"/>
<feature type="compositionally biased region" description="Basic and acidic residues" evidence="1">
    <location>
        <begin position="21"/>
        <end position="34"/>
    </location>
</feature>
<feature type="compositionally biased region" description="Low complexity" evidence="1">
    <location>
        <begin position="974"/>
        <end position="989"/>
    </location>
</feature>
<feature type="region of interest" description="Disordered" evidence="1">
    <location>
        <begin position="598"/>
        <end position="736"/>
    </location>
</feature>
<name>A0AAV8VTP9_9CUCU</name>
<feature type="compositionally biased region" description="Polar residues" evidence="1">
    <location>
        <begin position="466"/>
        <end position="483"/>
    </location>
</feature>
<feature type="compositionally biased region" description="Polar residues" evidence="1">
    <location>
        <begin position="41"/>
        <end position="79"/>
    </location>
</feature>
<evidence type="ECO:0000313" key="3">
    <source>
        <dbReference type="Proteomes" id="UP001159042"/>
    </source>
</evidence>
<dbReference type="EMBL" id="JANEYG010000033">
    <property type="protein sequence ID" value="KAJ8917500.1"/>
    <property type="molecule type" value="Genomic_DNA"/>
</dbReference>
<sequence>MFASMFAEDNRKSIKTCNRLKSPEDRKKQTDNLERLFCQGLKQSAVNKHSPDIKSQNTDSSGNGTEETGLQKNRQTLEMSRTDKSLVTPDVDATKPKAKTSEQLCKTDQLERGEGAKDSGQNTECKNMPIIGDDHADVTSQKKHKQNSLVTKQNAVTDKEACDPKEKNKFSDNNVGQPAEFDKTGTKTHEQIPARVNLKSRISPETSTQEAKENKGGKEDRSVENGQSSCSSNQTGSNPNSIKPLKPSTCKKEFEEKVKRRKSEEATEDRSDKSKYEDKMKKVTEKLESLFGKEEEEYDIKLVNEEGRKSSSEDATDRDSKRNVKEMENVDVSKVEEASKTVVNLTKCSPKQVKDRKRKSCDKNNEERQQCTVPEANPISKDMDKTTMQVVLEDICTKGQKETEETVDISPEQKSNKLSKTETKRDLEKGNKLTKDSRNLKCNKKKDVEKSEEAANTEVTDKSETNSKPMLTRSQVNQNQTQENVKDKGEKVVTSNDEQTLKALRTSPRKKVATQAGGKVTGTNTDLLLNDVEKPVGKTACPEIECLKPDKTSAEVASTSKVADENKTTDSNKSKTSLKLTESRGRVSNVKRKIKFCSIEGDKDTDGKPLGQNTLFNNPEKLNQISSSFVAKHSATKPSVKEDKPCKKIGTGIKDTAPSMNKQHSNTDTITETPLGNFGTKNSKVKGSRSETAPDTKIPSESISKQSKPLIEVDHVTSQRSAPIYSSSDSSSSEDTVIINKSHDTKIFEKKVDDVVKNYFKNLDQADNEKDKSVDTTDAPVVKKLEETSKAVGTESSEPKTSAVDKFSISNNSLGTQSNSDRSIIKRRITPTPVRDDKPVCSFENILTKNSQTFTAATVPSHQSPLQLTHEGDIPVLHLEENQIANMPTEMNINDKNIITLLDTMNISNIECDIPKFRSVCGDTSVNTEANTSKDNNGLSFENMIGKAVTSTPRVAAKPEEKTTTNSSSVSIAGGSNVSSTNSSTCNGSVPFVRRRRRVRLVMLD</sequence>
<feature type="compositionally biased region" description="Basic and acidic residues" evidence="1">
    <location>
        <begin position="562"/>
        <end position="573"/>
    </location>
</feature>
<feature type="region of interest" description="Disordered" evidence="1">
    <location>
        <begin position="398"/>
        <end position="523"/>
    </location>
</feature>
<feature type="compositionally biased region" description="Polar residues" evidence="1">
    <location>
        <begin position="147"/>
        <end position="156"/>
    </location>
</feature>
<feature type="compositionally biased region" description="Basic and acidic residues" evidence="1">
    <location>
        <begin position="250"/>
        <end position="339"/>
    </location>
</feature>
<feature type="compositionally biased region" description="Basic and acidic residues" evidence="1">
    <location>
        <begin position="180"/>
        <end position="192"/>
    </location>
</feature>
<gene>
    <name evidence="2" type="ORF">NQ315_005549</name>
</gene>
<keyword evidence="3" id="KW-1185">Reference proteome</keyword>
<feature type="region of interest" description="Disordered" evidence="1">
    <location>
        <begin position="786"/>
        <end position="826"/>
    </location>
</feature>
<evidence type="ECO:0000313" key="2">
    <source>
        <dbReference type="EMBL" id="KAJ8917500.1"/>
    </source>
</evidence>
<feature type="compositionally biased region" description="Polar residues" evidence="1">
    <location>
        <begin position="808"/>
        <end position="822"/>
    </location>
</feature>
<feature type="compositionally biased region" description="Basic and acidic residues" evidence="1">
    <location>
        <begin position="108"/>
        <end position="117"/>
    </location>
</feature>
<dbReference type="Proteomes" id="UP001159042">
    <property type="component" value="Unassembled WGS sequence"/>
</dbReference>
<feature type="compositionally biased region" description="Basic and acidic residues" evidence="1">
    <location>
        <begin position="210"/>
        <end position="223"/>
    </location>
</feature>
<protein>
    <recommendedName>
        <fullName evidence="4">Breast cancer type 1 susceptibility protein-like protein</fullName>
    </recommendedName>
</protein>
<evidence type="ECO:0000256" key="1">
    <source>
        <dbReference type="SAM" id="MobiDB-lite"/>
    </source>
</evidence>
<accession>A0AAV8VTP9</accession>
<organism evidence="2 3">
    <name type="scientific">Exocentrus adspersus</name>
    <dbReference type="NCBI Taxonomy" id="1586481"/>
    <lineage>
        <taxon>Eukaryota</taxon>
        <taxon>Metazoa</taxon>
        <taxon>Ecdysozoa</taxon>
        <taxon>Arthropoda</taxon>
        <taxon>Hexapoda</taxon>
        <taxon>Insecta</taxon>
        <taxon>Pterygota</taxon>
        <taxon>Neoptera</taxon>
        <taxon>Endopterygota</taxon>
        <taxon>Coleoptera</taxon>
        <taxon>Polyphaga</taxon>
        <taxon>Cucujiformia</taxon>
        <taxon>Chrysomeloidea</taxon>
        <taxon>Cerambycidae</taxon>
        <taxon>Lamiinae</taxon>
        <taxon>Acanthocinini</taxon>
        <taxon>Exocentrus</taxon>
    </lineage>
</organism>
<comment type="caution">
    <text evidence="2">The sequence shown here is derived from an EMBL/GenBank/DDBJ whole genome shotgun (WGS) entry which is preliminary data.</text>
</comment>
<feature type="compositionally biased region" description="Polar residues" evidence="1">
    <location>
        <begin position="658"/>
        <end position="682"/>
    </location>
</feature>
<feature type="region of interest" description="Disordered" evidence="1">
    <location>
        <begin position="950"/>
        <end position="989"/>
    </location>
</feature>
<evidence type="ECO:0008006" key="4">
    <source>
        <dbReference type="Google" id="ProtNLM"/>
    </source>
</evidence>
<feature type="region of interest" description="Disordered" evidence="1">
    <location>
        <begin position="550"/>
        <end position="585"/>
    </location>
</feature>